<gene>
    <name evidence="1" type="ORF">RHMOL_Rhmol09G0002100</name>
</gene>
<organism evidence="1 2">
    <name type="scientific">Rhododendron molle</name>
    <name type="common">Chinese azalea</name>
    <name type="synonym">Azalea mollis</name>
    <dbReference type="NCBI Taxonomy" id="49168"/>
    <lineage>
        <taxon>Eukaryota</taxon>
        <taxon>Viridiplantae</taxon>
        <taxon>Streptophyta</taxon>
        <taxon>Embryophyta</taxon>
        <taxon>Tracheophyta</taxon>
        <taxon>Spermatophyta</taxon>
        <taxon>Magnoliopsida</taxon>
        <taxon>eudicotyledons</taxon>
        <taxon>Gunneridae</taxon>
        <taxon>Pentapetalae</taxon>
        <taxon>asterids</taxon>
        <taxon>Ericales</taxon>
        <taxon>Ericaceae</taxon>
        <taxon>Ericoideae</taxon>
        <taxon>Rhodoreae</taxon>
        <taxon>Rhododendron</taxon>
    </lineage>
</organism>
<dbReference type="Proteomes" id="UP001062846">
    <property type="component" value="Chromosome 9"/>
</dbReference>
<name>A0ACC0M8B4_RHOML</name>
<comment type="caution">
    <text evidence="1">The sequence shown here is derived from an EMBL/GenBank/DDBJ whole genome shotgun (WGS) entry which is preliminary data.</text>
</comment>
<proteinExistence type="predicted"/>
<sequence>MTQTAPMNMRTIRLGCWPIDHGRSPFAVPPFQKMNREIYLCYILAATIFRAGQGRSLEKVAEANSDTLGAGTLGQM</sequence>
<dbReference type="EMBL" id="CM046396">
    <property type="protein sequence ID" value="KAI8537134.1"/>
    <property type="molecule type" value="Genomic_DNA"/>
</dbReference>
<keyword evidence="2" id="KW-1185">Reference proteome</keyword>
<protein>
    <submittedName>
        <fullName evidence="1">Uncharacterized protein</fullName>
    </submittedName>
</protein>
<accession>A0ACC0M8B4</accession>
<evidence type="ECO:0000313" key="1">
    <source>
        <dbReference type="EMBL" id="KAI8537134.1"/>
    </source>
</evidence>
<evidence type="ECO:0000313" key="2">
    <source>
        <dbReference type="Proteomes" id="UP001062846"/>
    </source>
</evidence>
<reference evidence="1" key="1">
    <citation type="submission" date="2022-02" db="EMBL/GenBank/DDBJ databases">
        <title>Plant Genome Project.</title>
        <authorList>
            <person name="Zhang R.-G."/>
        </authorList>
    </citation>
    <scope>NUCLEOTIDE SEQUENCE</scope>
    <source>
        <strain evidence="1">AT1</strain>
    </source>
</reference>